<dbReference type="RefSeq" id="WP_270077549.1">
    <property type="nucleotide sequence ID" value="NZ_CP115174.1"/>
</dbReference>
<dbReference type="Pfam" id="PF08388">
    <property type="entry name" value="GIIM"/>
    <property type="match status" value="1"/>
</dbReference>
<dbReference type="Proteomes" id="UP001210865">
    <property type="component" value="Chromosome"/>
</dbReference>
<name>A0ABY7NPN0_9SPHN</name>
<evidence type="ECO:0000259" key="1">
    <source>
        <dbReference type="Pfam" id="PF08388"/>
    </source>
</evidence>
<evidence type="ECO:0000313" key="3">
    <source>
        <dbReference type="Proteomes" id="UP001210865"/>
    </source>
</evidence>
<sequence length="154" mass="17720">MGKLKLTVNEEKTRICKVPDETFDFLGYPFGRIYSARTGRANIGYRPSKKSIKRAVENIHMLTDRRTTWQDATVLVAKINRALRGWANYFSVGTTSKAYRAIDSYTVVRLRRWLRRKHGKAGKRAGAYLPQHLYEQYGLVRLTQLGRGAPWAKA</sequence>
<proteinExistence type="predicted"/>
<gene>
    <name evidence="2" type="ORF">PBT88_01830</name>
</gene>
<keyword evidence="3" id="KW-1185">Reference proteome</keyword>
<evidence type="ECO:0000313" key="2">
    <source>
        <dbReference type="EMBL" id="WBO22910.1"/>
    </source>
</evidence>
<organism evidence="2 3">
    <name type="scientific">Sphingomonas abietis</name>
    <dbReference type="NCBI Taxonomy" id="3012344"/>
    <lineage>
        <taxon>Bacteria</taxon>
        <taxon>Pseudomonadati</taxon>
        <taxon>Pseudomonadota</taxon>
        <taxon>Alphaproteobacteria</taxon>
        <taxon>Sphingomonadales</taxon>
        <taxon>Sphingomonadaceae</taxon>
        <taxon>Sphingomonas</taxon>
    </lineage>
</organism>
<dbReference type="EMBL" id="CP115174">
    <property type="protein sequence ID" value="WBO22910.1"/>
    <property type="molecule type" value="Genomic_DNA"/>
</dbReference>
<protein>
    <recommendedName>
        <fullName evidence="1">Group II intron maturase-specific domain-containing protein</fullName>
    </recommendedName>
</protein>
<dbReference type="InterPro" id="IPR013597">
    <property type="entry name" value="Mat_intron_G2"/>
</dbReference>
<reference evidence="2 3" key="1">
    <citation type="submission" date="2022-12" db="EMBL/GenBank/DDBJ databases">
        <title>Sphingomonas abieness sp. nov., an endophytic bacterium isolated from Abies koreana.</title>
        <authorList>
            <person name="Jiang L."/>
            <person name="Lee J."/>
        </authorList>
    </citation>
    <scope>NUCLEOTIDE SEQUENCE [LARGE SCALE GENOMIC DNA]</scope>
    <source>
        <strain evidence="3">PAMB 00755</strain>
    </source>
</reference>
<feature type="domain" description="Group II intron maturase-specific" evidence="1">
    <location>
        <begin position="52"/>
        <end position="124"/>
    </location>
</feature>
<accession>A0ABY7NPN0</accession>